<dbReference type="AlphaFoldDB" id="A0A1Y2IMG1"/>
<protein>
    <recommendedName>
        <fullName evidence="3">F-box domain-containing protein</fullName>
    </recommendedName>
</protein>
<dbReference type="EMBL" id="KZ084106">
    <property type="protein sequence ID" value="OSD02299.1"/>
    <property type="molecule type" value="Genomic_DNA"/>
</dbReference>
<name>A0A1Y2IMG1_TRAC3</name>
<evidence type="ECO:0008006" key="3">
    <source>
        <dbReference type="Google" id="ProtNLM"/>
    </source>
</evidence>
<dbReference type="OrthoDB" id="2740834at2759"/>
<keyword evidence="2" id="KW-1185">Reference proteome</keyword>
<reference evidence="1 2" key="1">
    <citation type="journal article" date="2015" name="Biotechnol. Biofuels">
        <title>Enhanced degradation of softwood versus hardwood by the white-rot fungus Pycnoporus coccineus.</title>
        <authorList>
            <person name="Couturier M."/>
            <person name="Navarro D."/>
            <person name="Chevret D."/>
            <person name="Henrissat B."/>
            <person name="Piumi F."/>
            <person name="Ruiz-Duenas F.J."/>
            <person name="Martinez A.T."/>
            <person name="Grigoriev I.V."/>
            <person name="Riley R."/>
            <person name="Lipzen A."/>
            <person name="Berrin J.G."/>
            <person name="Master E.R."/>
            <person name="Rosso M.N."/>
        </authorList>
    </citation>
    <scope>NUCLEOTIDE SEQUENCE [LARGE SCALE GENOMIC DNA]</scope>
    <source>
        <strain evidence="1 2">BRFM310</strain>
    </source>
</reference>
<evidence type="ECO:0000313" key="2">
    <source>
        <dbReference type="Proteomes" id="UP000193067"/>
    </source>
</evidence>
<dbReference type="Gene3D" id="3.80.10.10">
    <property type="entry name" value="Ribonuclease Inhibitor"/>
    <property type="match status" value="1"/>
</dbReference>
<evidence type="ECO:0000313" key="1">
    <source>
        <dbReference type="EMBL" id="OSD02299.1"/>
    </source>
</evidence>
<proteinExistence type="predicted"/>
<dbReference type="InterPro" id="IPR032675">
    <property type="entry name" value="LRR_dom_sf"/>
</dbReference>
<organism evidence="1 2">
    <name type="scientific">Trametes coccinea (strain BRFM310)</name>
    <name type="common">Pycnoporus coccineus</name>
    <dbReference type="NCBI Taxonomy" id="1353009"/>
    <lineage>
        <taxon>Eukaryota</taxon>
        <taxon>Fungi</taxon>
        <taxon>Dikarya</taxon>
        <taxon>Basidiomycota</taxon>
        <taxon>Agaricomycotina</taxon>
        <taxon>Agaricomycetes</taxon>
        <taxon>Polyporales</taxon>
        <taxon>Polyporaceae</taxon>
        <taxon>Trametes</taxon>
    </lineage>
</organism>
<gene>
    <name evidence="1" type="ORF">PYCCODRAFT_1477851</name>
</gene>
<dbReference type="SUPFAM" id="SSF52047">
    <property type="entry name" value="RNI-like"/>
    <property type="match status" value="1"/>
</dbReference>
<sequence>MISMNTHCAQLPPPCPPDFKQSWNRFDQPPFTQPVRLREGHHPSNSHFLAVHYDVLQDVFELLRQNKALQPLSMTCKAIREACMPYLFRHARVDTGWEIMSGRLVETSSDIWLYVRHLTLRGTWANKYDRPSQQRIDLGALQEPLRDFLSSMPLLHTISLTGGWNGVPWDAFKTLLPVARLRHFKLGMTPDRGRPYPVDEEPFIVAPLETFEVTFDGVSANDDPYVGERSLFEFVVPQVSETLESLRLPLESAPLARLAASPWPRLRKLSLWGDRSRSKDCFVPFNAVLSGMSGLRSLVLLYSQKDDVERELVWLNGSPWKLSFPDLESLTLSYPDPEDGLFSSLPQLRRLSLRCWPRHYLHQFAREKQEMDRNGWKSPITTSSEMLAVLRKCPSDALEELEIEYKADDRDAELLQSLSVLYPRVKVLTLLRYRSDTETEVPINRLAHDLSTMAHVRVMRLHLDLPNAPDPESFYPHEYYADIPEPPPGPPFASSRQAAAEELARHLSSSLRLLCVLTRQCTTNDWYPYSIARDGCGMATGITAELVLNRFEGLSLRDGTALMLDH</sequence>
<accession>A0A1Y2IMG1</accession>
<dbReference type="Proteomes" id="UP000193067">
    <property type="component" value="Unassembled WGS sequence"/>
</dbReference>